<evidence type="ECO:0000259" key="8">
    <source>
        <dbReference type="SMART" id="SM00363"/>
    </source>
</evidence>
<dbReference type="NCBIfam" id="TIGR01018">
    <property type="entry name" value="uS4_arch"/>
    <property type="match status" value="1"/>
</dbReference>
<dbReference type="GO" id="GO:0006412">
    <property type="term" value="P:translation"/>
    <property type="evidence" value="ECO:0007669"/>
    <property type="project" value="UniProtKB-UniRule"/>
</dbReference>
<dbReference type="EMBL" id="LT719092">
    <property type="protein sequence ID" value="SJK85295.1"/>
    <property type="molecule type" value="Genomic_DNA"/>
</dbReference>
<dbReference type="SMART" id="SM00363">
    <property type="entry name" value="S4"/>
    <property type="match status" value="1"/>
</dbReference>
<name>A0A1N5VU80_9ARCH</name>
<evidence type="ECO:0000256" key="7">
    <source>
        <dbReference type="SAM" id="MobiDB-lite"/>
    </source>
</evidence>
<comment type="function">
    <text evidence="6">With S5 and S12 plays an important role in translational accuracy.</text>
</comment>
<evidence type="ECO:0000256" key="4">
    <source>
        <dbReference type="ARBA" id="ARBA00022980"/>
    </source>
</evidence>
<dbReference type="STRING" id="1673428.CPM_1501"/>
<protein>
    <recommendedName>
        <fullName evidence="6">Small ribosomal subunit protein uS4</fullName>
    </recommendedName>
</protein>
<dbReference type="KEGG" id="cdiv:CPM_1501"/>
<dbReference type="NCBIfam" id="NF003139">
    <property type="entry name" value="PRK04051.1"/>
    <property type="match status" value="1"/>
</dbReference>
<dbReference type="SUPFAM" id="SSF55174">
    <property type="entry name" value="Alpha-L RNA-binding motif"/>
    <property type="match status" value="1"/>
</dbReference>
<dbReference type="GO" id="GO:0019843">
    <property type="term" value="F:rRNA binding"/>
    <property type="evidence" value="ECO:0007669"/>
    <property type="project" value="UniProtKB-UniRule"/>
</dbReference>
<evidence type="ECO:0000256" key="5">
    <source>
        <dbReference type="ARBA" id="ARBA00023274"/>
    </source>
</evidence>
<organism evidence="10 13">
    <name type="scientific">Cuniculiplasma divulgatum</name>
    <dbReference type="NCBI Taxonomy" id="1673428"/>
    <lineage>
        <taxon>Archaea</taxon>
        <taxon>Methanobacteriati</taxon>
        <taxon>Thermoplasmatota</taxon>
        <taxon>Thermoplasmata</taxon>
        <taxon>Thermoplasmatales</taxon>
        <taxon>Cuniculiplasmataceae</taxon>
        <taxon>Cuniculiplasma</taxon>
    </lineage>
</organism>
<comment type="similarity">
    <text evidence="1 6">Belongs to the universal ribosomal protein uS4 family.</text>
</comment>
<feature type="region of interest" description="Disordered" evidence="7">
    <location>
        <begin position="175"/>
        <end position="200"/>
    </location>
</feature>
<feature type="domain" description="RNA-binding S4" evidence="8">
    <location>
        <begin position="106"/>
        <end position="175"/>
    </location>
</feature>
<evidence type="ECO:0000313" key="11">
    <source>
        <dbReference type="EMBL" id="SJK85295.1"/>
    </source>
</evidence>
<dbReference type="InterPro" id="IPR001912">
    <property type="entry name" value="Ribosomal_uS4_N"/>
</dbReference>
<dbReference type="GO" id="GO:0042274">
    <property type="term" value="P:ribosomal small subunit biogenesis"/>
    <property type="evidence" value="ECO:0007669"/>
    <property type="project" value="TreeGrafter"/>
</dbReference>
<accession>A0A1N5VU80</accession>
<dbReference type="InterPro" id="IPR018079">
    <property type="entry name" value="Ribosomal_uS4_CS"/>
</dbReference>
<keyword evidence="5 6" id="KW-0687">Ribonucleoprotein</keyword>
<comment type="subunit">
    <text evidence="6">Part of the 30S ribosomal subunit. Contacts protein S5. The interaction surface between S4 and S5 is involved in control of translational fidelity.</text>
</comment>
<keyword evidence="12" id="KW-1185">Reference proteome</keyword>
<dbReference type="Gene3D" id="3.10.290.10">
    <property type="entry name" value="RNA-binding S4 domain"/>
    <property type="match status" value="1"/>
</dbReference>
<dbReference type="PANTHER" id="PTHR11831:SF5">
    <property type="entry name" value="40S RIBOSOMAL PROTEIN S9"/>
    <property type="match status" value="1"/>
</dbReference>
<reference evidence="10 13" key="1">
    <citation type="submission" date="2016-04" db="EMBL/GenBank/DDBJ databases">
        <authorList>
            <person name="Evans L.H."/>
            <person name="Alamgir A."/>
            <person name="Owens N."/>
            <person name="Weber N.D."/>
            <person name="Virtaneva K."/>
            <person name="Barbian K."/>
            <person name="Babar A."/>
            <person name="Rosenke K."/>
        </authorList>
    </citation>
    <scope>NUCLEOTIDE SEQUENCE [LARGE SCALE GENOMIC DNA]</scope>
    <source>
        <strain evidence="10">S5</strain>
        <strain evidence="13">S5(T) (JCM 30642 \VKM B-2941)</strain>
    </source>
</reference>
<dbReference type="InterPro" id="IPR022801">
    <property type="entry name" value="Ribosomal_uS4"/>
</dbReference>
<dbReference type="InterPro" id="IPR036986">
    <property type="entry name" value="S4_RNA-bd_sf"/>
</dbReference>
<dbReference type="SMART" id="SM01390">
    <property type="entry name" value="Ribosomal_S4"/>
    <property type="match status" value="1"/>
</dbReference>
<keyword evidence="3 6" id="KW-0694">RNA-binding</keyword>
<dbReference type="AlphaFoldDB" id="A0A1N5VU80"/>
<dbReference type="GO" id="GO:0003735">
    <property type="term" value="F:structural constituent of ribosome"/>
    <property type="evidence" value="ECO:0007669"/>
    <property type="project" value="InterPro"/>
</dbReference>
<evidence type="ECO:0000256" key="2">
    <source>
        <dbReference type="ARBA" id="ARBA00022730"/>
    </source>
</evidence>
<dbReference type="HAMAP" id="MF_01306_A">
    <property type="entry name" value="Ribosomal_uS4_A"/>
    <property type="match status" value="1"/>
</dbReference>
<dbReference type="PANTHER" id="PTHR11831">
    <property type="entry name" value="30S 40S RIBOSOMAL PROTEIN"/>
    <property type="match status" value="1"/>
</dbReference>
<feature type="compositionally biased region" description="Acidic residues" evidence="7">
    <location>
        <begin position="183"/>
        <end position="194"/>
    </location>
</feature>
<dbReference type="InterPro" id="IPR022802">
    <property type="entry name" value="Ribosomal_uS4_arc"/>
</dbReference>
<dbReference type="RefSeq" id="WP_021790103.1">
    <property type="nucleotide sequence ID" value="NZ_LT671858.1"/>
</dbReference>
<feature type="domain" description="Small ribosomal subunit protein uS4 N-terminal" evidence="9">
    <location>
        <begin position="5"/>
        <end position="105"/>
    </location>
</feature>
<dbReference type="InterPro" id="IPR005710">
    <property type="entry name" value="Ribosomal_uS4_euk/arc"/>
</dbReference>
<dbReference type="Proteomes" id="UP000187822">
    <property type="component" value="Chromosome I"/>
</dbReference>
<dbReference type="PROSITE" id="PS00632">
    <property type="entry name" value="RIBOSOMAL_S4"/>
    <property type="match status" value="1"/>
</dbReference>
<evidence type="ECO:0000256" key="3">
    <source>
        <dbReference type="ARBA" id="ARBA00022884"/>
    </source>
</evidence>
<evidence type="ECO:0000256" key="6">
    <source>
        <dbReference type="HAMAP-Rule" id="MF_01306"/>
    </source>
</evidence>
<evidence type="ECO:0000313" key="12">
    <source>
        <dbReference type="Proteomes" id="UP000187822"/>
    </source>
</evidence>
<keyword evidence="4 6" id="KW-0689">Ribosomal protein</keyword>
<dbReference type="OrthoDB" id="10429at2157"/>
<dbReference type="EMBL" id="LT671858">
    <property type="protein sequence ID" value="SIM76259.1"/>
    <property type="molecule type" value="Genomic_DNA"/>
</dbReference>
<keyword evidence="2 6" id="KW-0699">rRNA-binding</keyword>
<dbReference type="Pfam" id="PF01479">
    <property type="entry name" value="S4"/>
    <property type="match status" value="1"/>
</dbReference>
<evidence type="ECO:0000256" key="1">
    <source>
        <dbReference type="ARBA" id="ARBA00007465"/>
    </source>
</evidence>
<dbReference type="GeneID" id="41588749"/>
<dbReference type="Proteomes" id="UP000195607">
    <property type="component" value="Chromosome I"/>
</dbReference>
<dbReference type="CDD" id="cd00165">
    <property type="entry name" value="S4"/>
    <property type="match status" value="1"/>
</dbReference>
<evidence type="ECO:0000259" key="9">
    <source>
        <dbReference type="SMART" id="SM01390"/>
    </source>
</evidence>
<reference evidence="12" key="2">
    <citation type="submission" date="2016-06" db="EMBL/GenBank/DDBJ databases">
        <authorList>
            <person name="Toshchakov V.S."/>
        </authorList>
    </citation>
    <scope>NUCLEOTIDE SEQUENCE [LARGE SCALE GENOMIC DNA]</scope>
    <source>
        <strain>PM4 (JCM 30641</strain>
        <strain evidence="12">\VKM B-2940)</strain>
    </source>
</reference>
<dbReference type="GO" id="GO:0015935">
    <property type="term" value="C:small ribosomal subunit"/>
    <property type="evidence" value="ECO:0007669"/>
    <property type="project" value="InterPro"/>
</dbReference>
<reference evidence="11" key="3">
    <citation type="submission" date="2016-06" db="EMBL/GenBank/DDBJ databases">
        <authorList>
            <person name="Olsen C.W."/>
            <person name="Carey S."/>
            <person name="Hinshaw L."/>
            <person name="Karasin A.I."/>
        </authorList>
    </citation>
    <scope>NUCLEOTIDE SEQUENCE [LARGE SCALE GENOMIC DNA]</scope>
    <source>
        <strain evidence="11">PM4</strain>
    </source>
</reference>
<dbReference type="InterPro" id="IPR002942">
    <property type="entry name" value="S4_RNA-bd"/>
</dbReference>
<gene>
    <name evidence="6" type="primary">rps4</name>
    <name evidence="11" type="ORF">CPM_1501</name>
    <name evidence="10" type="ORF">CSP5_1507</name>
</gene>
<sequence>MGDPKFQKKLYSTPRHPWEKDRIDEERKTINLYGLKNKKELWRSQASLDSIRAQARELQARTRRNDPLAIKQLNLLLARLNRYKISTGNASLDDILSLTIESVLERRLQTIVFRKNLAKTVKQARQMITHGHILMNGRRVTVPGLLVEASVEDSIEYSEFSPFIDDKHPVRLVIAGDQKVEDEPQESAEPENSEEVEKVE</sequence>
<dbReference type="PROSITE" id="PS50889">
    <property type="entry name" value="S4"/>
    <property type="match status" value="1"/>
</dbReference>
<comment type="function">
    <text evidence="6">One of the primary rRNA binding proteins, it binds directly to 16S rRNA where it nucleates assembly of the body of the 30S subunit.</text>
</comment>
<evidence type="ECO:0000313" key="13">
    <source>
        <dbReference type="Proteomes" id="UP000195607"/>
    </source>
</evidence>
<evidence type="ECO:0000313" key="10">
    <source>
        <dbReference type="EMBL" id="SIM76259.1"/>
    </source>
</evidence>
<proteinExistence type="inferred from homology"/>